<dbReference type="Pfam" id="PF02784">
    <property type="entry name" value="Orn_Arg_deC_N"/>
    <property type="match status" value="1"/>
</dbReference>
<keyword evidence="4" id="KW-0067">ATP-binding</keyword>
<dbReference type="PRINTS" id="PR01179">
    <property type="entry name" value="ODADCRBXLASE"/>
</dbReference>
<dbReference type="RefSeq" id="WP_143073308.1">
    <property type="nucleotide sequence ID" value="NZ_FOGI01000001.1"/>
</dbReference>
<dbReference type="Proteomes" id="UP000199051">
    <property type="component" value="Unassembled WGS sequence"/>
</dbReference>
<reference evidence="8" key="1">
    <citation type="submission" date="2016-10" db="EMBL/GenBank/DDBJ databases">
        <authorList>
            <person name="Varghese N."/>
            <person name="Submissions S."/>
        </authorList>
    </citation>
    <scope>NUCLEOTIDE SEQUENCE [LARGE SCALE GENOMIC DNA]</scope>
    <source>
        <strain evidence="8">DSM 44260</strain>
    </source>
</reference>
<comment type="cofactor">
    <cofactor evidence="1 3">
        <name>pyridoxal 5'-phosphate</name>
        <dbReference type="ChEBI" id="CHEBI:597326"/>
    </cofactor>
</comment>
<feature type="domain" description="ATP-grasp" evidence="6">
    <location>
        <begin position="122"/>
        <end position="301"/>
    </location>
</feature>
<evidence type="ECO:0000313" key="7">
    <source>
        <dbReference type="EMBL" id="SER06216.1"/>
    </source>
</evidence>
<dbReference type="Gene3D" id="3.20.20.10">
    <property type="entry name" value="Alanine racemase"/>
    <property type="match status" value="1"/>
</dbReference>
<dbReference type="Gene3D" id="2.40.37.10">
    <property type="entry name" value="Lyase, Ornithine Decarboxylase, Chain A, domain 1"/>
    <property type="match status" value="1"/>
</dbReference>
<keyword evidence="4" id="KW-0547">Nucleotide-binding</keyword>
<sequence>MSTPTVVLSGVHSGPNPSPGLGLARSLRSAWPRLRLEAVDYSPRSTGLSASEFDRVHVRPGWHTADLDALCAGLVSIVESAGAVFLPGLDLEAALLADRQPGHPALLLPPSAAFDAVVKPGETAASLLGLAVPEYRFAEGVEDGADFAVRHGWRVWVKGSRYEAVATNGRAELAAAIAGLRATWGGETLLQRHVDGAEESVVFAALDGELLGACAMRKTMVTAEGKTWAGSVDLLDPPSRARLVDLVRVTRWTGGGEVEIVRETDTGIPYLLEVNPRFPAWIHGATLAGVNLPARLVAAATGIPRQEREKAHSTGFVRVVEEIPAGPHAIGVVPTGQHGLSCDGELPGHRCADSPVPAPGGKHPSGMPVLSRRLALPRPRPRPVDLDHRRAADIADALLVDPYESPARVYFGGVLDRGLDRLAGVCRDVEDATGVPTRFAYSAKTNPDPRVLGAVLRRGALVEVISQAEARRCAEAGFPGDRVVLGGPAKWWRFDGGPVKFGAVFCDSVGDLRRTLALVAEGGVYADVLGLRLAPPGVPSRFGVDVTCPRAYRAVADALRGAPVGRLGLQFHHAASQIGLRAWLREFTAAITVAADLLTRADVRARCLDLGGGWPPGLGRAELGAQLVRATRAAVRELGSLDQVLFEPGKYLVEPAMAVFTTVLDVREGRHGRAAVVDASIAELPDWGSHPHPVLWRAPGAPWRRLPPGDESVFGRLCMEHDRPRAGLTLPDGIAEGDHLLFLDAGAYDASMSFRFGV</sequence>
<evidence type="ECO:0000256" key="5">
    <source>
        <dbReference type="SAM" id="MobiDB-lite"/>
    </source>
</evidence>
<dbReference type="AlphaFoldDB" id="A0A1H9L490"/>
<dbReference type="InterPro" id="IPR009006">
    <property type="entry name" value="Ala_racemase/Decarboxylase_C"/>
</dbReference>
<proteinExistence type="predicted"/>
<evidence type="ECO:0000259" key="6">
    <source>
        <dbReference type="PROSITE" id="PS50975"/>
    </source>
</evidence>
<dbReference type="PANTHER" id="PTHR43727">
    <property type="entry name" value="DIAMINOPIMELATE DECARBOXYLASE"/>
    <property type="match status" value="1"/>
</dbReference>
<dbReference type="STRING" id="155974.SAMN04487818_101445"/>
<evidence type="ECO:0000256" key="2">
    <source>
        <dbReference type="ARBA" id="ARBA00022898"/>
    </source>
</evidence>
<dbReference type="GO" id="GO:0005524">
    <property type="term" value="F:ATP binding"/>
    <property type="evidence" value="ECO:0007669"/>
    <property type="project" value="UniProtKB-UniRule"/>
</dbReference>
<feature type="active site" description="Proton donor" evidence="3">
    <location>
        <position position="718"/>
    </location>
</feature>
<dbReference type="Pfam" id="PF15632">
    <property type="entry name" value="ATPgrasp_Ter"/>
    <property type="match status" value="1"/>
</dbReference>
<dbReference type="EMBL" id="FOGI01000001">
    <property type="protein sequence ID" value="SER06216.1"/>
    <property type="molecule type" value="Genomic_DNA"/>
</dbReference>
<name>A0A1H9L490_9PSEU</name>
<dbReference type="SUPFAM" id="SSF56059">
    <property type="entry name" value="Glutathione synthetase ATP-binding domain-like"/>
    <property type="match status" value="1"/>
</dbReference>
<dbReference type="SUPFAM" id="SSF50621">
    <property type="entry name" value="Alanine racemase C-terminal domain-like"/>
    <property type="match status" value="1"/>
</dbReference>
<accession>A0A1H9L490</accession>
<dbReference type="InterPro" id="IPR000183">
    <property type="entry name" value="Orn/DAP/Arg_de-COase"/>
</dbReference>
<dbReference type="GO" id="GO:0046872">
    <property type="term" value="F:metal ion binding"/>
    <property type="evidence" value="ECO:0007669"/>
    <property type="project" value="InterPro"/>
</dbReference>
<dbReference type="GO" id="GO:0009089">
    <property type="term" value="P:lysine biosynthetic process via diaminopimelate"/>
    <property type="evidence" value="ECO:0007669"/>
    <property type="project" value="TreeGrafter"/>
</dbReference>
<dbReference type="Gene3D" id="3.30.470.20">
    <property type="entry name" value="ATP-grasp fold, B domain"/>
    <property type="match status" value="1"/>
</dbReference>
<feature type="modified residue" description="N6-(pyridoxal phosphate)lysine" evidence="3">
    <location>
        <position position="444"/>
    </location>
</feature>
<gene>
    <name evidence="7" type="ORF">SAMN04487818_101445</name>
</gene>
<dbReference type="InterPro" id="IPR022644">
    <property type="entry name" value="De-COase2_N"/>
</dbReference>
<dbReference type="GO" id="GO:0008836">
    <property type="term" value="F:diaminopimelate decarboxylase activity"/>
    <property type="evidence" value="ECO:0007669"/>
    <property type="project" value="TreeGrafter"/>
</dbReference>
<dbReference type="InterPro" id="IPR029066">
    <property type="entry name" value="PLP-binding_barrel"/>
</dbReference>
<keyword evidence="8" id="KW-1185">Reference proteome</keyword>
<organism evidence="7 8">
    <name type="scientific">Actinokineospora terrae</name>
    <dbReference type="NCBI Taxonomy" id="155974"/>
    <lineage>
        <taxon>Bacteria</taxon>
        <taxon>Bacillati</taxon>
        <taxon>Actinomycetota</taxon>
        <taxon>Actinomycetes</taxon>
        <taxon>Pseudonocardiales</taxon>
        <taxon>Pseudonocardiaceae</taxon>
        <taxon>Actinokineospora</taxon>
    </lineage>
</organism>
<protein>
    <submittedName>
        <fullName evidence="7">Diaminopimelate decarboxylase</fullName>
    </submittedName>
</protein>
<feature type="region of interest" description="Disordered" evidence="5">
    <location>
        <begin position="1"/>
        <end position="21"/>
    </location>
</feature>
<evidence type="ECO:0000313" key="8">
    <source>
        <dbReference type="Proteomes" id="UP000199051"/>
    </source>
</evidence>
<dbReference type="InterPro" id="IPR011761">
    <property type="entry name" value="ATP-grasp"/>
</dbReference>
<dbReference type="SUPFAM" id="SSF51419">
    <property type="entry name" value="PLP-binding barrel"/>
    <property type="match status" value="1"/>
</dbReference>
<evidence type="ECO:0000256" key="1">
    <source>
        <dbReference type="ARBA" id="ARBA00001933"/>
    </source>
</evidence>
<evidence type="ECO:0000256" key="4">
    <source>
        <dbReference type="PROSITE-ProRule" id="PRU00409"/>
    </source>
</evidence>
<dbReference type="PROSITE" id="PS50975">
    <property type="entry name" value="ATP_GRASP"/>
    <property type="match status" value="1"/>
</dbReference>
<dbReference type="PANTHER" id="PTHR43727:SF2">
    <property type="entry name" value="GROUP IV DECARBOXYLASE"/>
    <property type="match status" value="1"/>
</dbReference>
<evidence type="ECO:0000256" key="3">
    <source>
        <dbReference type="PIRSR" id="PIRSR600183-50"/>
    </source>
</evidence>
<keyword evidence="2 3" id="KW-0663">Pyridoxal phosphate</keyword>